<reference evidence="7" key="1">
    <citation type="submission" date="2019-08" db="EMBL/GenBank/DDBJ databases">
        <authorList>
            <person name="Kucharzyk K."/>
            <person name="Murdoch R.W."/>
            <person name="Higgins S."/>
            <person name="Loffler F."/>
        </authorList>
    </citation>
    <scope>NUCLEOTIDE SEQUENCE</scope>
</reference>
<accession>A0A644YI46</accession>
<evidence type="ECO:0000256" key="2">
    <source>
        <dbReference type="ARBA" id="ARBA00022438"/>
    </source>
</evidence>
<feature type="coiled-coil region" evidence="6">
    <location>
        <begin position="426"/>
        <end position="453"/>
    </location>
</feature>
<dbReference type="GO" id="GO:0006508">
    <property type="term" value="P:proteolysis"/>
    <property type="evidence" value="ECO:0007669"/>
    <property type="project" value="UniProtKB-KW"/>
</dbReference>
<name>A0A644YI46_9ZZZZ</name>
<evidence type="ECO:0000256" key="5">
    <source>
        <dbReference type="ARBA" id="ARBA00022801"/>
    </source>
</evidence>
<evidence type="ECO:0000256" key="3">
    <source>
        <dbReference type="ARBA" id="ARBA00022670"/>
    </source>
</evidence>
<dbReference type="EC" id="3.4.14.-" evidence="7"/>
<dbReference type="PANTHER" id="PTHR38469:SF1">
    <property type="entry name" value="PERIPLASMIC PEPTIDASE SUBFAMILY S1B"/>
    <property type="match status" value="1"/>
</dbReference>
<protein>
    <submittedName>
        <fullName evidence="7">Dipeptidyl-peptidase 7</fullName>
        <ecNumber evidence="7">3.4.14.-</ecNumber>
    </submittedName>
</protein>
<gene>
    <name evidence="7" type="primary">dpp7_10</name>
    <name evidence="7" type="ORF">SDC9_74765</name>
</gene>
<keyword evidence="3" id="KW-0645">Protease</keyword>
<dbReference type="Gene3D" id="2.40.10.10">
    <property type="entry name" value="Trypsin-like serine proteases"/>
    <property type="match status" value="1"/>
</dbReference>
<comment type="similarity">
    <text evidence="1">Belongs to the peptidase S46 family.</text>
</comment>
<dbReference type="InterPro" id="IPR009003">
    <property type="entry name" value="Peptidase_S1_PA"/>
</dbReference>
<evidence type="ECO:0000256" key="6">
    <source>
        <dbReference type="SAM" id="Coils"/>
    </source>
</evidence>
<keyword evidence="4" id="KW-0732">Signal</keyword>
<dbReference type="SUPFAM" id="SSF50494">
    <property type="entry name" value="Trypsin-like serine proteases"/>
    <property type="match status" value="1"/>
</dbReference>
<dbReference type="PANTHER" id="PTHR38469">
    <property type="entry name" value="PERIPLASMIC PEPTIDASE SUBFAMILY S1B"/>
    <property type="match status" value="1"/>
</dbReference>
<evidence type="ECO:0000256" key="4">
    <source>
        <dbReference type="ARBA" id="ARBA00022729"/>
    </source>
</evidence>
<keyword evidence="2" id="KW-0031">Aminopeptidase</keyword>
<dbReference type="EMBL" id="VSSQ01005202">
    <property type="protein sequence ID" value="MPM28245.1"/>
    <property type="molecule type" value="Genomic_DNA"/>
</dbReference>
<keyword evidence="6" id="KW-0175">Coiled coil</keyword>
<dbReference type="InterPro" id="IPR043504">
    <property type="entry name" value="Peptidase_S1_PA_chymotrypsin"/>
</dbReference>
<evidence type="ECO:0000256" key="1">
    <source>
        <dbReference type="ARBA" id="ARBA00010491"/>
    </source>
</evidence>
<dbReference type="GO" id="GO:0008239">
    <property type="term" value="F:dipeptidyl-peptidase activity"/>
    <property type="evidence" value="ECO:0007669"/>
    <property type="project" value="InterPro"/>
</dbReference>
<dbReference type="InterPro" id="IPR019500">
    <property type="entry name" value="Pep_S46"/>
</dbReference>
<keyword evidence="5 7" id="KW-0378">Hydrolase</keyword>
<evidence type="ECO:0000313" key="7">
    <source>
        <dbReference type="EMBL" id="MPM28245.1"/>
    </source>
</evidence>
<dbReference type="AlphaFoldDB" id="A0A644YI46"/>
<sequence>MKRLITILAILGLLFKGAYAVAPPDEGMWLLMYLGKYNYEEMKRLGLKLTAEQLYSINNASIKDAVVGLGNTGMAPEGYFCTGEIISDQGLVLTNHHCGYDAIQSHSTLEHDYLTNGFWAKSKSEELPVKDMTMSFLIRMDDVTATVLENVKDNMTDDERQGVIDEACAKISKEASEKGKYDATVKSMFDNNEFYLFVYETYSDIRLVGAPPSSIGKFGGDTDNWMWPRHTGDFSMFRIYTSPEGKPATYNDKNVPLKPKMFLPISLKGVHKDDFSMIFGFPGTTNRYLTSYGVDMQLKQSNPVVVKIRDKKLEIIRSYMDADPQIKIQYASKYAQTANYWKYFIGQSKGLVRWDVYNEKKALEDQFREWVKADPERASKYGKCLDEIADGYKDYEKFNLSLQYLNEAVFQGPDYIYFSFGAFQLYSVLKQQNEAAKNEKAKYEGVIKNQAAAFEEKLADFFKDFNKQVDKDQFIALLEMYYIDIPEEQHPEIFKTVEGKKFKGSFKAWGEYVYANSIFVDEAKLRAFLKAPSYKVISEDPGFAVTLSMVETIRTLYGDLSKVESRINEGSRLFVDGLRKMKPNGKYYPDANSTMRMTYGTIQDYYPVDAVHYDFRTTLDGVMEKEDPKNDEFFVEKRLKELWAAKDFGQYAEDGKLYTCFTSNNDITGGNSGSPVINGNGELIGIAFDGNWESMSGDIKYEPSVQRTISVDIRYVLFVIDKYAGATNLIQEMKLVK</sequence>
<comment type="caution">
    <text evidence="7">The sequence shown here is derived from an EMBL/GenBank/DDBJ whole genome shotgun (WGS) entry which is preliminary data.</text>
</comment>
<dbReference type="GO" id="GO:0070009">
    <property type="term" value="F:serine-type aminopeptidase activity"/>
    <property type="evidence" value="ECO:0007669"/>
    <property type="project" value="InterPro"/>
</dbReference>
<dbReference type="Pfam" id="PF10459">
    <property type="entry name" value="Peptidase_S46"/>
    <property type="match status" value="1"/>
</dbReference>
<proteinExistence type="inferred from homology"/>
<organism evidence="7">
    <name type="scientific">bioreactor metagenome</name>
    <dbReference type="NCBI Taxonomy" id="1076179"/>
    <lineage>
        <taxon>unclassified sequences</taxon>
        <taxon>metagenomes</taxon>
        <taxon>ecological metagenomes</taxon>
    </lineage>
</organism>